<feature type="region of interest" description="Disordered" evidence="1">
    <location>
        <begin position="149"/>
        <end position="303"/>
    </location>
</feature>
<keyword evidence="2" id="KW-1133">Transmembrane helix</keyword>
<evidence type="ECO:0000313" key="3">
    <source>
        <dbReference type="EMBL" id="CAK0857861.1"/>
    </source>
</evidence>
<keyword evidence="4" id="KW-1185">Reference proteome</keyword>
<dbReference type="EMBL" id="CAUYUJ010015764">
    <property type="protein sequence ID" value="CAK0857861.1"/>
    <property type="molecule type" value="Genomic_DNA"/>
</dbReference>
<feature type="compositionally biased region" description="Basic residues" evidence="1">
    <location>
        <begin position="233"/>
        <end position="243"/>
    </location>
</feature>
<keyword evidence="2" id="KW-0472">Membrane</keyword>
<evidence type="ECO:0000256" key="1">
    <source>
        <dbReference type="SAM" id="MobiDB-lite"/>
    </source>
</evidence>
<reference evidence="3" key="1">
    <citation type="submission" date="2023-10" db="EMBL/GenBank/DDBJ databases">
        <authorList>
            <person name="Chen Y."/>
            <person name="Shah S."/>
            <person name="Dougan E. K."/>
            <person name="Thang M."/>
            <person name="Chan C."/>
        </authorList>
    </citation>
    <scope>NUCLEOTIDE SEQUENCE [LARGE SCALE GENOMIC DNA]</scope>
</reference>
<evidence type="ECO:0000256" key="2">
    <source>
        <dbReference type="SAM" id="Phobius"/>
    </source>
</evidence>
<keyword evidence="2" id="KW-0812">Transmembrane</keyword>
<sequence length="365" mass="39644">MHVAPSGCWRTRVSPGSPRSLPGGPAAPATGGAASGRKRRLHGVAERRSDWLSLGSERRSCFTQAASAVVGVVVSALLLALVLPRVVLQRRRRTGASVGSLSDGSEHHFRAAALELTRHLFPEAAKHLATVHLVDVVAVRPDELRSLVRRTPERHENQRGEITTAGGVPVPLRPHHGRRSDEAQSGDQVGRRGKQFERGVRESVERRGNPERREGTGEQWAHGAAPRPESAHRTWRPAARRAQKSSPRPAKPQGGLYSRRTPAPAATEAALAQAAREGRREPPPAHQYQSPLEGRQQRSAPRTRCWRARLACEVDGHPLWTLPPEGAAGRKRSPSVACGRRSRAAVADQPWENARSGPWPGGPSN</sequence>
<gene>
    <name evidence="3" type="ORF">PCOR1329_LOCUS47818</name>
</gene>
<evidence type="ECO:0000313" key="4">
    <source>
        <dbReference type="Proteomes" id="UP001189429"/>
    </source>
</evidence>
<feature type="compositionally biased region" description="Basic and acidic residues" evidence="1">
    <location>
        <begin position="194"/>
        <end position="216"/>
    </location>
</feature>
<accession>A0ABN9UFY8</accession>
<feature type="region of interest" description="Disordered" evidence="1">
    <location>
        <begin position="316"/>
        <end position="365"/>
    </location>
</feature>
<feature type="region of interest" description="Disordered" evidence="1">
    <location>
        <begin position="1"/>
        <end position="42"/>
    </location>
</feature>
<comment type="caution">
    <text evidence="3">The sequence shown here is derived from an EMBL/GenBank/DDBJ whole genome shotgun (WGS) entry which is preliminary data.</text>
</comment>
<feature type="compositionally biased region" description="Basic and acidic residues" evidence="1">
    <location>
        <begin position="149"/>
        <end position="159"/>
    </location>
</feature>
<organism evidence="3 4">
    <name type="scientific">Prorocentrum cordatum</name>
    <dbReference type="NCBI Taxonomy" id="2364126"/>
    <lineage>
        <taxon>Eukaryota</taxon>
        <taxon>Sar</taxon>
        <taxon>Alveolata</taxon>
        <taxon>Dinophyceae</taxon>
        <taxon>Prorocentrales</taxon>
        <taxon>Prorocentraceae</taxon>
        <taxon>Prorocentrum</taxon>
    </lineage>
</organism>
<feature type="compositionally biased region" description="Low complexity" evidence="1">
    <location>
        <begin position="259"/>
        <end position="275"/>
    </location>
</feature>
<feature type="compositionally biased region" description="Low complexity" evidence="1">
    <location>
        <begin position="14"/>
        <end position="32"/>
    </location>
</feature>
<protein>
    <recommendedName>
        <fullName evidence="5">CUE domain-containing protein</fullName>
    </recommendedName>
</protein>
<proteinExistence type="predicted"/>
<name>A0ABN9UFY8_9DINO</name>
<evidence type="ECO:0008006" key="5">
    <source>
        <dbReference type="Google" id="ProtNLM"/>
    </source>
</evidence>
<feature type="transmembrane region" description="Helical" evidence="2">
    <location>
        <begin position="62"/>
        <end position="83"/>
    </location>
</feature>
<dbReference type="Proteomes" id="UP001189429">
    <property type="component" value="Unassembled WGS sequence"/>
</dbReference>